<evidence type="ECO:0000313" key="16">
    <source>
        <dbReference type="Ensembl" id="ENSACAP00000038226.1"/>
    </source>
</evidence>
<keyword evidence="5" id="KW-0132">Cell division</keyword>
<dbReference type="GO" id="GO:0005634">
    <property type="term" value="C:nucleus"/>
    <property type="evidence" value="ECO:0007669"/>
    <property type="project" value="UniProtKB-SubCell"/>
</dbReference>
<keyword evidence="6" id="KW-0498">Mitosis</keyword>
<protein>
    <recommendedName>
        <fullName evidence="10">Borealin</fullName>
    </recommendedName>
    <alternativeName>
        <fullName evidence="11">Cell division cycle-associated protein 8</fullName>
    </alternativeName>
</protein>
<dbReference type="InterPro" id="IPR046466">
    <property type="entry name" value="Borealin_C"/>
</dbReference>
<feature type="region of interest" description="Disordered" evidence="13">
    <location>
        <begin position="127"/>
        <end position="205"/>
    </location>
</feature>
<dbReference type="PANTHER" id="PTHR16040:SF6">
    <property type="entry name" value="BOREALIN"/>
    <property type="match status" value="1"/>
</dbReference>
<dbReference type="GO" id="GO:0000775">
    <property type="term" value="C:chromosome, centromeric region"/>
    <property type="evidence" value="ECO:0000318"/>
    <property type="project" value="GO_Central"/>
</dbReference>
<reference evidence="16" key="1">
    <citation type="submission" date="2009-12" db="EMBL/GenBank/DDBJ databases">
        <title>The Genome Sequence of Anolis carolinensis (Green Anole Lizard).</title>
        <authorList>
            <consortium name="The Genome Sequencing Platform"/>
            <person name="Di Palma F."/>
            <person name="Alfoldi J."/>
            <person name="Heiman D."/>
            <person name="Young S."/>
            <person name="Grabherr M."/>
            <person name="Johnson J."/>
            <person name="Lander E.S."/>
            <person name="Lindblad-Toh K."/>
        </authorList>
    </citation>
    <scope>NUCLEOTIDE SEQUENCE [LARGE SCALE GENOMIC DNA]</scope>
    <source>
        <strain evidence="16">JBL SC #1</strain>
    </source>
</reference>
<dbReference type="Bgee" id="ENSACAG00000028556">
    <property type="expression patterns" value="Expressed in ovary and 11 other cell types or tissues"/>
</dbReference>
<dbReference type="Gene3D" id="6.10.250.1900">
    <property type="match status" value="1"/>
</dbReference>
<evidence type="ECO:0000256" key="7">
    <source>
        <dbReference type="ARBA" id="ARBA00023242"/>
    </source>
</evidence>
<evidence type="ECO:0000256" key="11">
    <source>
        <dbReference type="ARBA" id="ARBA00041323"/>
    </source>
</evidence>
<sequence length="326" mass="35779">MAPSKKKRSKAQSKNSLRDKQIDAFIESFDQEVKRRVEKLRADLKNVQENISTMFDREILRLPTALREMNWISYCALGEDPAVLEQLALEGTDVQEINEMASKALRTPVRTVRKAAKAKLPIESIEEEEEGPILPLRKRSRQEDEAPIPLPPEQKPLTGKRSTRKPPTARKCRPPSSRLNQSRASKGKLTTPVSSNGRSAAITTPGFAPRFDSSIFKTPGLRAPASHEPVFSVSANGSPLAGSSDVFVTLPIGKGESIRVKASDLTEKDLLRLNPSALGSMKKLSVRGVPVFLCSLWGQKCPHPCFVLVSHNIGRSLFMAEGGGGH</sequence>
<feature type="domain" description="Borealin C-terminal" evidence="15">
    <location>
        <begin position="183"/>
        <end position="286"/>
    </location>
</feature>
<dbReference type="InterPro" id="IPR018867">
    <property type="entry name" value="Cell_div_borealin"/>
</dbReference>
<dbReference type="FunCoup" id="A0A803TSN6">
    <property type="interactions" value="276"/>
</dbReference>
<evidence type="ECO:0000256" key="1">
    <source>
        <dbReference type="ARBA" id="ARBA00004123"/>
    </source>
</evidence>
<feature type="coiled-coil region" evidence="12">
    <location>
        <begin position="30"/>
        <end position="57"/>
    </location>
</feature>
<name>A0A803TSN6_ANOCA</name>
<dbReference type="Gene3D" id="6.10.140.560">
    <property type="match status" value="1"/>
</dbReference>
<dbReference type="GO" id="GO:0051233">
    <property type="term" value="C:spindle midzone"/>
    <property type="evidence" value="ECO:0000318"/>
    <property type="project" value="GO_Central"/>
</dbReference>
<comment type="similarity">
    <text evidence="3">Belongs to the borealin family.</text>
</comment>
<dbReference type="Ensembl" id="ENSACAT00000044196.1">
    <property type="protein sequence ID" value="ENSACAP00000038226.1"/>
    <property type="gene ID" value="ENSACAG00000028556.2"/>
</dbReference>
<dbReference type="InterPro" id="IPR018851">
    <property type="entry name" value="Borealin_N"/>
</dbReference>
<keyword evidence="17" id="KW-1185">Reference proteome</keyword>
<proteinExistence type="inferred from homology"/>
<dbReference type="Pfam" id="PF10444">
    <property type="entry name" value="Nbl1_Borealin_N"/>
    <property type="match status" value="1"/>
</dbReference>
<evidence type="ECO:0000259" key="15">
    <source>
        <dbReference type="Pfam" id="PF10512"/>
    </source>
</evidence>
<dbReference type="Proteomes" id="UP000001646">
    <property type="component" value="Unplaced"/>
</dbReference>
<evidence type="ECO:0000256" key="3">
    <source>
        <dbReference type="ARBA" id="ARBA00009914"/>
    </source>
</evidence>
<evidence type="ECO:0000256" key="9">
    <source>
        <dbReference type="ARBA" id="ARBA00023328"/>
    </source>
</evidence>
<dbReference type="InParanoid" id="A0A803TSN6"/>
<dbReference type="AlphaFoldDB" id="A0A803TSN6"/>
<dbReference type="GO" id="GO:0000070">
    <property type="term" value="P:mitotic sister chromatid segregation"/>
    <property type="evidence" value="ECO:0000318"/>
    <property type="project" value="GO_Central"/>
</dbReference>
<feature type="compositionally biased region" description="Polar residues" evidence="13">
    <location>
        <begin position="191"/>
        <end position="202"/>
    </location>
</feature>
<dbReference type="GeneTree" id="ENSGT00390000011115"/>
<evidence type="ECO:0000256" key="8">
    <source>
        <dbReference type="ARBA" id="ARBA00023306"/>
    </source>
</evidence>
<feature type="compositionally biased region" description="Basic residues" evidence="13">
    <location>
        <begin position="161"/>
        <end position="173"/>
    </location>
</feature>
<evidence type="ECO:0000256" key="13">
    <source>
        <dbReference type="SAM" id="MobiDB-lite"/>
    </source>
</evidence>
<keyword evidence="7" id="KW-0539">Nucleus</keyword>
<evidence type="ECO:0000256" key="4">
    <source>
        <dbReference type="ARBA" id="ARBA00022454"/>
    </source>
</evidence>
<dbReference type="PANTHER" id="PTHR16040">
    <property type="entry name" value="AUSTRALIN, ISOFORM A-RELATED"/>
    <property type="match status" value="1"/>
</dbReference>
<keyword evidence="8" id="KW-0131">Cell cycle</keyword>
<reference evidence="16" key="3">
    <citation type="submission" date="2025-09" db="UniProtKB">
        <authorList>
            <consortium name="Ensembl"/>
        </authorList>
    </citation>
    <scope>IDENTIFICATION</scope>
</reference>
<comment type="subcellular location">
    <subcellularLocation>
        <location evidence="2">Chromosome</location>
        <location evidence="2">Centromere</location>
    </subcellularLocation>
    <subcellularLocation>
        <location evidence="1">Nucleus</location>
    </subcellularLocation>
</comment>
<dbReference type="Pfam" id="PF10512">
    <property type="entry name" value="Borealin"/>
    <property type="match status" value="1"/>
</dbReference>
<keyword evidence="12" id="KW-0175">Coiled coil</keyword>
<dbReference type="GO" id="GO:0032133">
    <property type="term" value="C:chromosome passenger complex"/>
    <property type="evidence" value="ECO:0000318"/>
    <property type="project" value="GO_Central"/>
</dbReference>
<feature type="domain" description="Borealin N-terminal" evidence="14">
    <location>
        <begin position="21"/>
        <end position="76"/>
    </location>
</feature>
<evidence type="ECO:0000256" key="5">
    <source>
        <dbReference type="ARBA" id="ARBA00022618"/>
    </source>
</evidence>
<evidence type="ECO:0000256" key="6">
    <source>
        <dbReference type="ARBA" id="ARBA00022776"/>
    </source>
</evidence>
<evidence type="ECO:0000256" key="2">
    <source>
        <dbReference type="ARBA" id="ARBA00004584"/>
    </source>
</evidence>
<evidence type="ECO:0000256" key="10">
    <source>
        <dbReference type="ARBA" id="ARBA00040949"/>
    </source>
</evidence>
<organism evidence="16 17">
    <name type="scientific">Anolis carolinensis</name>
    <name type="common">Green anole</name>
    <name type="synonym">American chameleon</name>
    <dbReference type="NCBI Taxonomy" id="28377"/>
    <lineage>
        <taxon>Eukaryota</taxon>
        <taxon>Metazoa</taxon>
        <taxon>Chordata</taxon>
        <taxon>Craniata</taxon>
        <taxon>Vertebrata</taxon>
        <taxon>Euteleostomi</taxon>
        <taxon>Lepidosauria</taxon>
        <taxon>Squamata</taxon>
        <taxon>Bifurcata</taxon>
        <taxon>Unidentata</taxon>
        <taxon>Episquamata</taxon>
        <taxon>Toxicofera</taxon>
        <taxon>Iguania</taxon>
        <taxon>Dactyloidae</taxon>
        <taxon>Anolis</taxon>
    </lineage>
</organism>
<accession>A0A803TSN6</accession>
<evidence type="ECO:0000259" key="14">
    <source>
        <dbReference type="Pfam" id="PF10444"/>
    </source>
</evidence>
<reference evidence="16" key="2">
    <citation type="submission" date="2025-08" db="UniProtKB">
        <authorList>
            <consortium name="Ensembl"/>
        </authorList>
    </citation>
    <scope>IDENTIFICATION</scope>
</reference>
<evidence type="ECO:0000256" key="12">
    <source>
        <dbReference type="SAM" id="Coils"/>
    </source>
</evidence>
<dbReference type="GO" id="GO:0051301">
    <property type="term" value="P:cell division"/>
    <property type="evidence" value="ECO:0007669"/>
    <property type="project" value="UniProtKB-KW"/>
</dbReference>
<keyword evidence="4" id="KW-0158">Chromosome</keyword>
<evidence type="ECO:0000313" key="17">
    <source>
        <dbReference type="Proteomes" id="UP000001646"/>
    </source>
</evidence>
<keyword evidence="9" id="KW-0137">Centromere</keyword>